<dbReference type="HOGENOM" id="CLU_467700_0_0_1"/>
<feature type="transmembrane region" description="Helical" evidence="6">
    <location>
        <begin position="343"/>
        <end position="362"/>
    </location>
</feature>
<dbReference type="InterPro" id="IPR003439">
    <property type="entry name" value="ABC_transporter-like_ATP-bd"/>
</dbReference>
<dbReference type="Proteomes" id="UP000003163">
    <property type="component" value="Unassembled WGS sequence"/>
</dbReference>
<feature type="domain" description="ABC transporter" evidence="7">
    <location>
        <begin position="4"/>
        <end position="252"/>
    </location>
</feature>
<evidence type="ECO:0000256" key="4">
    <source>
        <dbReference type="ARBA" id="ARBA00022989"/>
    </source>
</evidence>
<dbReference type="Pfam" id="PF00005">
    <property type="entry name" value="ABC_tran"/>
    <property type="match status" value="1"/>
</dbReference>
<keyword evidence="4 6" id="KW-1133">Transmembrane helix</keyword>
<name>J9DAE7_EDHAE</name>
<dbReference type="InterPro" id="IPR050352">
    <property type="entry name" value="ABCG_transporters"/>
</dbReference>
<keyword evidence="2" id="KW-0813">Transport</keyword>
<evidence type="ECO:0000256" key="3">
    <source>
        <dbReference type="ARBA" id="ARBA00022692"/>
    </source>
</evidence>
<dbReference type="GO" id="GO:0016020">
    <property type="term" value="C:membrane"/>
    <property type="evidence" value="ECO:0007669"/>
    <property type="project" value="UniProtKB-SubCell"/>
</dbReference>
<keyword evidence="9" id="KW-1185">Reference proteome</keyword>
<dbReference type="SUPFAM" id="SSF52540">
    <property type="entry name" value="P-loop containing nucleoside triphosphate hydrolases"/>
    <property type="match status" value="1"/>
</dbReference>
<dbReference type="EMBL" id="AFBI03000015">
    <property type="protein sequence ID" value="EJW04711.1"/>
    <property type="molecule type" value="Genomic_DNA"/>
</dbReference>
<dbReference type="GO" id="GO:0016887">
    <property type="term" value="F:ATP hydrolysis activity"/>
    <property type="evidence" value="ECO:0007669"/>
    <property type="project" value="InterPro"/>
</dbReference>
<gene>
    <name evidence="8" type="ORF">EDEG_01097</name>
</gene>
<comment type="subcellular location">
    <subcellularLocation>
        <location evidence="1">Membrane</location>
        <topology evidence="1">Multi-pass membrane protein</topology>
    </subcellularLocation>
</comment>
<evidence type="ECO:0000313" key="8">
    <source>
        <dbReference type="EMBL" id="EJW04711.1"/>
    </source>
</evidence>
<dbReference type="PANTHER" id="PTHR48041">
    <property type="entry name" value="ABC TRANSPORTER G FAMILY MEMBER 28"/>
    <property type="match status" value="1"/>
</dbReference>
<dbReference type="Gene3D" id="3.40.50.300">
    <property type="entry name" value="P-loop containing nucleotide triphosphate hydrolases"/>
    <property type="match status" value="1"/>
</dbReference>
<feature type="transmembrane region" description="Helical" evidence="6">
    <location>
        <begin position="486"/>
        <end position="505"/>
    </location>
</feature>
<feature type="transmembrane region" description="Helical" evidence="6">
    <location>
        <begin position="374"/>
        <end position="395"/>
    </location>
</feature>
<dbReference type="InterPro" id="IPR027417">
    <property type="entry name" value="P-loop_NTPase"/>
</dbReference>
<keyword evidence="5 6" id="KW-0472">Membrane</keyword>
<feature type="transmembrane region" description="Helical" evidence="6">
    <location>
        <begin position="427"/>
        <end position="449"/>
    </location>
</feature>
<dbReference type="STRING" id="1003232.J9DAE7"/>
<comment type="caution">
    <text evidence="8">The sequence shown here is derived from an EMBL/GenBank/DDBJ whole genome shotgun (WGS) entry which is preliminary data.</text>
</comment>
<feature type="transmembrane region" description="Helical" evidence="6">
    <location>
        <begin position="553"/>
        <end position="573"/>
    </location>
</feature>
<evidence type="ECO:0000256" key="1">
    <source>
        <dbReference type="ARBA" id="ARBA00004141"/>
    </source>
</evidence>
<dbReference type="OrthoDB" id="66620at2759"/>
<evidence type="ECO:0000256" key="5">
    <source>
        <dbReference type="ARBA" id="ARBA00023136"/>
    </source>
</evidence>
<evidence type="ECO:0000259" key="7">
    <source>
        <dbReference type="PROSITE" id="PS50893"/>
    </source>
</evidence>
<proteinExistence type="predicted"/>
<dbReference type="PANTHER" id="PTHR48041:SF139">
    <property type="entry name" value="PROTEIN SCARLET"/>
    <property type="match status" value="1"/>
</dbReference>
<dbReference type="GO" id="GO:0005524">
    <property type="term" value="F:ATP binding"/>
    <property type="evidence" value="ECO:0007669"/>
    <property type="project" value="InterPro"/>
</dbReference>
<reference evidence="9" key="2">
    <citation type="submission" date="2015-07" db="EMBL/GenBank/DDBJ databases">
        <title>Contrasting host-pathogen interactions and genome evolution in two generalist and specialist microsporidian pathogens of mosquitoes.</title>
        <authorList>
            <consortium name="The Broad Institute Genomics Platform"/>
            <consortium name="The Broad Institute Genome Sequencing Center for Infectious Disease"/>
            <person name="Cuomo C.A."/>
            <person name="Sanscrainte N.D."/>
            <person name="Goldberg J.M."/>
            <person name="Heiman D."/>
            <person name="Young S."/>
            <person name="Zeng Q."/>
            <person name="Becnel J.J."/>
            <person name="Birren B.W."/>
        </authorList>
    </citation>
    <scope>NUCLEOTIDE SEQUENCE [LARGE SCALE GENOMIC DNA]</scope>
    <source>
        <strain evidence="9">USNM 41457</strain>
    </source>
</reference>
<evidence type="ECO:0000313" key="9">
    <source>
        <dbReference type="Proteomes" id="UP000003163"/>
    </source>
</evidence>
<accession>J9DAE7</accession>
<sequence length="583" mass="68257">MHNTKRHIVFEKIIAHSNNGKLNNISGAIRLNKKTLIVGNTNCGSQTLLEILSGRYTGKYTGELIYDSIVETQFYMRENTALIGRKDILFPNLTVKENITLFEELYNAKCDYNLIHLLKLEDLLKRNPVIHKEKDIHKPNNSKFQESSSEKILSPLDRKKLNILIGLINDPEILFILEPTIDFDFMETDQLIKCLNELSQVRTIIVTSKNPTISFTKSFDRVIIMYEGDIIFSGKHYQITPYFTNGRYDENDVTNPVEYFLTKVSKNEDINNPHPSPNTIEGCVNLSQLKEVYEQNFSQINNLHKYPPPHIIPRKIHHVGKFYEFFLMSFAYAKMEMRRPFRLFLSLIVTLISSMFISTLYSGRSNSTDVVRNMFSLSRFMFLHAFCKPILLNYYTNSSFVRKFYEFNAYSILRIEPNLYAKMFNGIIYCIVDSCIFTFSSLIFSKVFISYKQNFVLFFLISLIAVIGCLTSLSYTLIFKPHNMRMFMLFLATAPTIVDVLVLYFETTIVFPWNIVQYILPSYYFKRFLVETMFLSISLEEVFDWTTKKFICIGMNLGSLTMQIMWLFFFFLLKIRQIKKTKS</sequence>
<dbReference type="PROSITE" id="PS50893">
    <property type="entry name" value="ABC_TRANSPORTER_2"/>
    <property type="match status" value="1"/>
</dbReference>
<dbReference type="InParanoid" id="J9DAE7"/>
<evidence type="ECO:0000256" key="6">
    <source>
        <dbReference type="SAM" id="Phobius"/>
    </source>
</evidence>
<organism evidence="8 9">
    <name type="scientific">Edhazardia aedis (strain USNM 41457)</name>
    <name type="common">Microsporidian parasite</name>
    <dbReference type="NCBI Taxonomy" id="1003232"/>
    <lineage>
        <taxon>Eukaryota</taxon>
        <taxon>Fungi</taxon>
        <taxon>Fungi incertae sedis</taxon>
        <taxon>Microsporidia</taxon>
        <taxon>Edhazardia</taxon>
    </lineage>
</organism>
<evidence type="ECO:0000256" key="2">
    <source>
        <dbReference type="ARBA" id="ARBA00022448"/>
    </source>
</evidence>
<feature type="transmembrane region" description="Helical" evidence="6">
    <location>
        <begin position="455"/>
        <end position="479"/>
    </location>
</feature>
<reference evidence="8 9" key="1">
    <citation type="submission" date="2011-08" db="EMBL/GenBank/DDBJ databases">
        <authorList>
            <person name="Liu Z.J."/>
            <person name="Shi F.L."/>
            <person name="Lu J.Q."/>
            <person name="Li M."/>
            <person name="Wang Z.L."/>
        </authorList>
    </citation>
    <scope>NUCLEOTIDE SEQUENCE [LARGE SCALE GENOMIC DNA]</scope>
    <source>
        <strain evidence="8 9">USNM 41457</strain>
    </source>
</reference>
<keyword evidence="3 6" id="KW-0812">Transmembrane</keyword>
<dbReference type="VEuPathDB" id="MicrosporidiaDB:EDEG_01097"/>
<protein>
    <recommendedName>
        <fullName evidence="7">ABC transporter domain-containing protein</fullName>
    </recommendedName>
</protein>
<dbReference type="GO" id="GO:0042626">
    <property type="term" value="F:ATPase-coupled transmembrane transporter activity"/>
    <property type="evidence" value="ECO:0007669"/>
    <property type="project" value="TreeGrafter"/>
</dbReference>
<dbReference type="AlphaFoldDB" id="J9DAE7"/>